<dbReference type="Gene3D" id="2.30.30.290">
    <property type="entry name" value="YopX-like domains"/>
    <property type="match status" value="1"/>
</dbReference>
<dbReference type="RefSeq" id="WP_204698797.1">
    <property type="nucleotide sequence ID" value="NZ_JAFBEC010000009.1"/>
</dbReference>
<reference evidence="2 3" key="1">
    <citation type="submission" date="2021-01" db="EMBL/GenBank/DDBJ databases">
        <title>Genomic Encyclopedia of Type Strains, Phase IV (KMG-IV): sequencing the most valuable type-strain genomes for metagenomic binning, comparative biology and taxonomic classification.</title>
        <authorList>
            <person name="Goeker M."/>
        </authorList>
    </citation>
    <scope>NUCLEOTIDE SEQUENCE [LARGE SCALE GENOMIC DNA]</scope>
    <source>
        <strain evidence="2 3">DSM 25540</strain>
    </source>
</reference>
<keyword evidence="3" id="KW-1185">Reference proteome</keyword>
<dbReference type="InterPro" id="IPR023385">
    <property type="entry name" value="YopX-like_C"/>
</dbReference>
<feature type="domain" description="YopX protein" evidence="1">
    <location>
        <begin position="40"/>
        <end position="121"/>
    </location>
</feature>
<dbReference type="SUPFAM" id="SSF159006">
    <property type="entry name" value="YopX-like"/>
    <property type="match status" value="1"/>
</dbReference>
<protein>
    <submittedName>
        <fullName evidence="2">Phage protein (TIGR01671 family)</fullName>
    </submittedName>
</protein>
<sequence>MSREIKFEFWDTDFNEMIPADELTAIGIGNALTDKKRYIPRQYTGLKDKHETNIYEGDIIEFNDCSYDRTGGNRGDQILRGPVVYTGAAFWCEGILLIDVECNDEELEIIGNIYENKELLEESTT</sequence>
<dbReference type="Pfam" id="PF09643">
    <property type="entry name" value="YopX"/>
    <property type="match status" value="1"/>
</dbReference>
<dbReference type="NCBIfam" id="TIGR01671">
    <property type="entry name" value="phage_TIGR01671"/>
    <property type="match status" value="1"/>
</dbReference>
<gene>
    <name evidence="2" type="ORF">JOD17_003151</name>
</gene>
<dbReference type="Proteomes" id="UP000741863">
    <property type="component" value="Unassembled WGS sequence"/>
</dbReference>
<name>A0ABS2PG23_9BACL</name>
<evidence type="ECO:0000259" key="1">
    <source>
        <dbReference type="Pfam" id="PF09643"/>
    </source>
</evidence>
<dbReference type="EMBL" id="JAFBEC010000009">
    <property type="protein sequence ID" value="MBM7634051.1"/>
    <property type="molecule type" value="Genomic_DNA"/>
</dbReference>
<organism evidence="2 3">
    <name type="scientific">Geomicrobium sediminis</name>
    <dbReference type="NCBI Taxonomy" id="1347788"/>
    <lineage>
        <taxon>Bacteria</taxon>
        <taxon>Bacillati</taxon>
        <taxon>Bacillota</taxon>
        <taxon>Bacilli</taxon>
        <taxon>Bacillales</taxon>
        <taxon>Geomicrobium</taxon>
    </lineage>
</organism>
<accession>A0ABS2PG23</accession>
<evidence type="ECO:0000313" key="3">
    <source>
        <dbReference type="Proteomes" id="UP000741863"/>
    </source>
</evidence>
<comment type="caution">
    <text evidence="2">The sequence shown here is derived from an EMBL/GenBank/DDBJ whole genome shotgun (WGS) entry which is preliminary data.</text>
</comment>
<proteinExistence type="predicted"/>
<dbReference type="InterPro" id="IPR010024">
    <property type="entry name" value="CHP16711"/>
</dbReference>
<dbReference type="InterPro" id="IPR019096">
    <property type="entry name" value="YopX_protein"/>
</dbReference>
<evidence type="ECO:0000313" key="2">
    <source>
        <dbReference type="EMBL" id="MBM7634051.1"/>
    </source>
</evidence>